<keyword evidence="3" id="KW-1185">Reference proteome</keyword>
<dbReference type="AlphaFoldDB" id="V2YVB8"/>
<dbReference type="KEGG" id="mrr:Moror_12581"/>
<dbReference type="HOGENOM" id="CLU_036636_0_0_1"/>
<reference evidence="2 3" key="1">
    <citation type="journal article" date="2014" name="BMC Genomics">
        <title>Genome and secretome analysis of the hemibiotrophic fungal pathogen, Moniliophthora roreri, which causes frosty pod rot disease of cacao: mechanisms of the biotrophic and necrotrophic phases.</title>
        <authorList>
            <person name="Meinhardt L.W."/>
            <person name="Costa G.G.L."/>
            <person name="Thomazella D.P.T."/>
            <person name="Teixeira P.J.P.L."/>
            <person name="Carazzolle M.F."/>
            <person name="Schuster S.C."/>
            <person name="Carlson J.E."/>
            <person name="Guiltinan M.J."/>
            <person name="Mieczkowski P."/>
            <person name="Farmer A."/>
            <person name="Ramaraj T."/>
            <person name="Crozier J."/>
            <person name="Davis R.E."/>
            <person name="Shao J."/>
            <person name="Melnick R.L."/>
            <person name="Pereira G.A.G."/>
            <person name="Bailey B.A."/>
        </authorList>
    </citation>
    <scope>NUCLEOTIDE SEQUENCE [LARGE SCALE GENOMIC DNA]</scope>
    <source>
        <strain evidence="2 3">MCA 2997</strain>
    </source>
</reference>
<feature type="region of interest" description="Disordered" evidence="1">
    <location>
        <begin position="1"/>
        <end position="79"/>
    </location>
</feature>
<evidence type="ECO:0000313" key="3">
    <source>
        <dbReference type="Proteomes" id="UP000017559"/>
    </source>
</evidence>
<comment type="caution">
    <text evidence="2">The sequence shown here is derived from an EMBL/GenBank/DDBJ whole genome shotgun (WGS) entry which is preliminary data.</text>
</comment>
<evidence type="ECO:0000313" key="2">
    <source>
        <dbReference type="EMBL" id="ESK95609.1"/>
    </source>
</evidence>
<evidence type="ECO:0000256" key="1">
    <source>
        <dbReference type="SAM" id="MobiDB-lite"/>
    </source>
</evidence>
<evidence type="ECO:0008006" key="4">
    <source>
        <dbReference type="Google" id="ProtNLM"/>
    </source>
</evidence>
<gene>
    <name evidence="2" type="ORF">Moror_12581</name>
</gene>
<name>V2YVB8_MONRO</name>
<sequence length="295" mass="32635">MEMDTPDPTSTTPEASSLDLPPSRDLPTTNPSPLPMPPPVPTTPSFILTPLPIPTSNLRSNLPTPPPRSSPEPRRPLTPEVFRRLRPRFLQTVEDIPAVGGEVDLEEFKDKVEDGERENRIPEKEDDLLTLKLRSPTLAPTLMTQLTDHVSALCADWSAILPDTARSTCVVDASRLSLDIRLATALTNKGLGVFCAEGLIQAQTLCRTIAIMTMDHGRISPENSETLVQEYNRDAQLLFIGADLQKARFLSVEEHQVMGWQPTSDVPATPRLRTVDEMPDTPYDYDTELYGDGES</sequence>
<dbReference type="OrthoDB" id="2506944at2759"/>
<organism evidence="2 3">
    <name type="scientific">Moniliophthora roreri (strain MCA 2997)</name>
    <name type="common">Cocoa frosty pod rot fungus</name>
    <name type="synonym">Crinipellis roreri</name>
    <dbReference type="NCBI Taxonomy" id="1381753"/>
    <lineage>
        <taxon>Eukaryota</taxon>
        <taxon>Fungi</taxon>
        <taxon>Dikarya</taxon>
        <taxon>Basidiomycota</taxon>
        <taxon>Agaricomycotina</taxon>
        <taxon>Agaricomycetes</taxon>
        <taxon>Agaricomycetidae</taxon>
        <taxon>Agaricales</taxon>
        <taxon>Marasmiineae</taxon>
        <taxon>Marasmiaceae</taxon>
        <taxon>Moniliophthora</taxon>
    </lineage>
</organism>
<proteinExistence type="predicted"/>
<feature type="region of interest" description="Disordered" evidence="1">
    <location>
        <begin position="261"/>
        <end position="295"/>
    </location>
</feature>
<accession>V2YVB8</accession>
<feature type="compositionally biased region" description="Pro residues" evidence="1">
    <location>
        <begin position="30"/>
        <end position="42"/>
    </location>
</feature>
<dbReference type="Proteomes" id="UP000017559">
    <property type="component" value="Unassembled WGS sequence"/>
</dbReference>
<dbReference type="EMBL" id="AWSO01000071">
    <property type="protein sequence ID" value="ESK95609.1"/>
    <property type="molecule type" value="Genomic_DNA"/>
</dbReference>
<protein>
    <recommendedName>
        <fullName evidence="4">Reverse transcriptase-rnase h-integrase</fullName>
    </recommendedName>
</protein>
<feature type="compositionally biased region" description="Acidic residues" evidence="1">
    <location>
        <begin position="277"/>
        <end position="295"/>
    </location>
</feature>